<sequence>MAARLARSVGQGALVVDFALYLHALQWTGVAIGGLFMSGLVFGAALTLLLGPLSDRLGRRQFLLAYECSQLVVALIALFTAQPLWLATAAIIGGFGRGANGSPGPFAPVEQSWLARSIARRNGGMIFSLNTAMGFFGMSVGALLAALPGWLGGRDPAPADFRIVFLIVLLGSCVSLVLLWRTRDDEEFEPATVDDAGQSATRRTQENGLLRRLMAVNVLNGIGVGLIGPLLAYWFKLRFGVGPQTIAPTMALAFVATGAGSLMSGSLTRIFGMVNVVVWLRLVGLLLLLPMAFAPTFAWAGGLYILRSAISRGTIGARQALSVSLVGAHRRGLAASVNSVSQMLPFAVGPLIAGAFFQAGWLLAPFVLGAALQGAYLYFYRRIFLTHDPSREP</sequence>
<evidence type="ECO:0000256" key="3">
    <source>
        <dbReference type="ARBA" id="ARBA00023136"/>
    </source>
</evidence>
<dbReference type="InterPro" id="IPR020846">
    <property type="entry name" value="MFS_dom"/>
</dbReference>
<dbReference type="InterPro" id="IPR036259">
    <property type="entry name" value="MFS_trans_sf"/>
</dbReference>
<reference evidence="6 7" key="1">
    <citation type="submission" date="2017-01" db="EMBL/GenBank/DDBJ databases">
        <title>Draft sequence of Acidihalobacter ferrooxidans strain DSM 14175 (strain V8).</title>
        <authorList>
            <person name="Khaleque H.N."/>
            <person name="Ramsay J.P."/>
            <person name="Murphy R.J.T."/>
            <person name="Kaksonen A.H."/>
            <person name="Boxall N.J."/>
            <person name="Watkin E.L.J."/>
        </authorList>
    </citation>
    <scope>NUCLEOTIDE SEQUENCE [LARGE SCALE GENOMIC DNA]</scope>
    <source>
        <strain evidence="6 7">V8</strain>
    </source>
</reference>
<dbReference type="PANTHER" id="PTHR23520">
    <property type="entry name" value="TRANSPORTER, PUTATIVE (AFU_ORTHOLOGUE AFUA_3G04000)-RELATED"/>
    <property type="match status" value="1"/>
</dbReference>
<feature type="transmembrane region" description="Helical" evidence="4">
    <location>
        <begin position="132"/>
        <end position="151"/>
    </location>
</feature>
<keyword evidence="3 4" id="KW-0472">Membrane</keyword>
<feature type="transmembrane region" description="Helical" evidence="4">
    <location>
        <begin position="246"/>
        <end position="267"/>
    </location>
</feature>
<dbReference type="STRING" id="1765967.BW247_00335"/>
<evidence type="ECO:0000256" key="1">
    <source>
        <dbReference type="ARBA" id="ARBA00022692"/>
    </source>
</evidence>
<feature type="transmembrane region" description="Helical" evidence="4">
    <location>
        <begin position="24"/>
        <end position="50"/>
    </location>
</feature>
<gene>
    <name evidence="6" type="ORF">BW247_00335</name>
</gene>
<evidence type="ECO:0000256" key="4">
    <source>
        <dbReference type="SAM" id="Phobius"/>
    </source>
</evidence>
<keyword evidence="7" id="KW-1185">Reference proteome</keyword>
<dbReference type="Proteomes" id="UP000243807">
    <property type="component" value="Chromosome"/>
</dbReference>
<proteinExistence type="predicted"/>
<accession>A0A1P8UL16</accession>
<evidence type="ECO:0000313" key="6">
    <source>
        <dbReference type="EMBL" id="APZ44444.1"/>
    </source>
</evidence>
<evidence type="ECO:0000313" key="7">
    <source>
        <dbReference type="Proteomes" id="UP000243807"/>
    </source>
</evidence>
<dbReference type="EMBL" id="CP019434">
    <property type="protein sequence ID" value="APZ44444.1"/>
    <property type="molecule type" value="Genomic_DNA"/>
</dbReference>
<dbReference type="AlphaFoldDB" id="A0A1P8UL16"/>
<dbReference type="PROSITE" id="PS50850">
    <property type="entry name" value="MFS"/>
    <property type="match status" value="1"/>
</dbReference>
<feature type="transmembrane region" description="Helical" evidence="4">
    <location>
        <begin position="359"/>
        <end position="379"/>
    </location>
</feature>
<feature type="transmembrane region" description="Helical" evidence="4">
    <location>
        <begin position="279"/>
        <end position="306"/>
    </location>
</feature>
<dbReference type="Gene3D" id="1.20.1250.20">
    <property type="entry name" value="MFS general substrate transporter like domains"/>
    <property type="match status" value="2"/>
</dbReference>
<feature type="transmembrane region" description="Helical" evidence="4">
    <location>
        <begin position="71"/>
        <end position="95"/>
    </location>
</feature>
<dbReference type="KEGG" id="afy:BW247_00335"/>
<feature type="transmembrane region" description="Helical" evidence="4">
    <location>
        <begin position="163"/>
        <end position="180"/>
    </location>
</feature>
<dbReference type="PANTHER" id="PTHR23520:SF5">
    <property type="entry name" value="TRANSPORTER, PUTATIVE (AFU_ORTHOLOGUE AFUA_3G04000)-RELATED"/>
    <property type="match status" value="1"/>
</dbReference>
<organism evidence="6 7">
    <name type="scientific">Acidihalobacter ferrooxydans</name>
    <dbReference type="NCBI Taxonomy" id="1765967"/>
    <lineage>
        <taxon>Bacteria</taxon>
        <taxon>Pseudomonadati</taxon>
        <taxon>Pseudomonadota</taxon>
        <taxon>Gammaproteobacteria</taxon>
        <taxon>Chromatiales</taxon>
        <taxon>Ectothiorhodospiraceae</taxon>
        <taxon>Acidihalobacter</taxon>
    </lineage>
</organism>
<dbReference type="GO" id="GO:0022857">
    <property type="term" value="F:transmembrane transporter activity"/>
    <property type="evidence" value="ECO:0007669"/>
    <property type="project" value="InterPro"/>
</dbReference>
<name>A0A1P8UL16_9GAMM</name>
<feature type="domain" description="Major facilitator superfamily (MFS) profile" evidence="5">
    <location>
        <begin position="209"/>
        <end position="393"/>
    </location>
</feature>
<evidence type="ECO:0000259" key="5">
    <source>
        <dbReference type="PROSITE" id="PS50850"/>
    </source>
</evidence>
<protein>
    <submittedName>
        <fullName evidence="6">MFS transporter</fullName>
    </submittedName>
</protein>
<dbReference type="Pfam" id="PF07690">
    <property type="entry name" value="MFS_1"/>
    <property type="match status" value="1"/>
</dbReference>
<keyword evidence="2 4" id="KW-1133">Transmembrane helix</keyword>
<feature type="transmembrane region" description="Helical" evidence="4">
    <location>
        <begin position="213"/>
        <end position="234"/>
    </location>
</feature>
<keyword evidence="1 4" id="KW-0812">Transmembrane</keyword>
<dbReference type="InterPro" id="IPR011701">
    <property type="entry name" value="MFS"/>
</dbReference>
<dbReference type="SUPFAM" id="SSF103473">
    <property type="entry name" value="MFS general substrate transporter"/>
    <property type="match status" value="1"/>
</dbReference>
<evidence type="ECO:0000256" key="2">
    <source>
        <dbReference type="ARBA" id="ARBA00022989"/>
    </source>
</evidence>